<evidence type="ECO:0000313" key="1">
    <source>
        <dbReference type="EMBL" id="CAK1545958.1"/>
    </source>
</evidence>
<name>A0AAV1JBG3_9NEOP</name>
<dbReference type="Proteomes" id="UP001497472">
    <property type="component" value="Unassembled WGS sequence"/>
</dbReference>
<gene>
    <name evidence="1" type="ORF">LNINA_LOCUS5568</name>
</gene>
<sequence length="197" mass="21505">MSFDPTVPYIGFPPPPMPEIGFEPIPVLPPRFPETVPEPEPEIIDSPPPIDWVPATRQTAYTLMSRAFVGGKEGWDSSPLWVIRAYIQDGLVPGKLAVKHGAAYVPLSGKEVPIQEFDVLCVEPGAAQWVSAKEDEIPDGAIPAGNTHVGEPLYIGRVKHRGSLTPGKVQPSHKKCYISFGGSEVGYKKYEILCEVF</sequence>
<comment type="caution">
    <text evidence="1">The sequence shown here is derived from an EMBL/GenBank/DDBJ whole genome shotgun (WGS) entry which is preliminary data.</text>
</comment>
<proteinExistence type="predicted"/>
<keyword evidence="2" id="KW-1185">Reference proteome</keyword>
<accession>A0AAV1JBG3</accession>
<evidence type="ECO:0000313" key="2">
    <source>
        <dbReference type="Proteomes" id="UP001497472"/>
    </source>
</evidence>
<dbReference type="EMBL" id="CAVLEF010000007">
    <property type="protein sequence ID" value="CAK1545958.1"/>
    <property type="molecule type" value="Genomic_DNA"/>
</dbReference>
<organism evidence="1 2">
    <name type="scientific">Leptosia nina</name>
    <dbReference type="NCBI Taxonomy" id="320188"/>
    <lineage>
        <taxon>Eukaryota</taxon>
        <taxon>Metazoa</taxon>
        <taxon>Ecdysozoa</taxon>
        <taxon>Arthropoda</taxon>
        <taxon>Hexapoda</taxon>
        <taxon>Insecta</taxon>
        <taxon>Pterygota</taxon>
        <taxon>Neoptera</taxon>
        <taxon>Endopterygota</taxon>
        <taxon>Lepidoptera</taxon>
        <taxon>Glossata</taxon>
        <taxon>Ditrysia</taxon>
        <taxon>Papilionoidea</taxon>
        <taxon>Pieridae</taxon>
        <taxon>Pierinae</taxon>
        <taxon>Leptosia</taxon>
    </lineage>
</organism>
<dbReference type="AlphaFoldDB" id="A0AAV1JBG3"/>
<protein>
    <submittedName>
        <fullName evidence="1">Uncharacterized protein</fullName>
    </submittedName>
</protein>
<dbReference type="InterPro" id="IPR006616">
    <property type="entry name" value="DM9_repeat"/>
</dbReference>
<dbReference type="SMART" id="SM00696">
    <property type="entry name" value="DM9"/>
    <property type="match status" value="2"/>
</dbReference>
<reference evidence="1 2" key="1">
    <citation type="submission" date="2023-11" db="EMBL/GenBank/DDBJ databases">
        <authorList>
            <person name="Okamura Y."/>
        </authorList>
    </citation>
    <scope>NUCLEOTIDE SEQUENCE [LARGE SCALE GENOMIC DNA]</scope>
</reference>
<dbReference type="PANTHER" id="PTHR31649:SF1">
    <property type="entry name" value="FARNESOIC ACID O-METHYL TRANSFERASE DOMAIN-CONTAINING PROTEIN"/>
    <property type="match status" value="1"/>
</dbReference>
<dbReference type="Pfam" id="PF11901">
    <property type="entry name" value="DM9"/>
    <property type="match status" value="1"/>
</dbReference>
<dbReference type="PANTHER" id="PTHR31649">
    <property type="entry name" value="AGAP009604-PA"/>
    <property type="match status" value="1"/>
</dbReference>